<protein>
    <submittedName>
        <fullName evidence="1">Uncharacterized protein</fullName>
    </submittedName>
</protein>
<sequence length="56" mass="6761">MIRIIELFLMTNIGVIIRRQINAQNFQVFLRVIFQKHFLTGLDFNQIAFFNRSVFK</sequence>
<dbReference type="EMBL" id="LCOZ01000033">
    <property type="protein sequence ID" value="KKU87002.1"/>
    <property type="molecule type" value="Genomic_DNA"/>
</dbReference>
<evidence type="ECO:0000313" key="2">
    <source>
        <dbReference type="Proteomes" id="UP000034772"/>
    </source>
</evidence>
<organism evidence="1 2">
    <name type="scientific">Candidatus Beckwithbacteria bacterium GW2011_GWC2_47_9</name>
    <dbReference type="NCBI Taxonomy" id="1618373"/>
    <lineage>
        <taxon>Bacteria</taxon>
        <taxon>Candidatus Beckwithiibacteriota</taxon>
    </lineage>
</organism>
<proteinExistence type="predicted"/>
<evidence type="ECO:0000313" key="1">
    <source>
        <dbReference type="EMBL" id="KKU87002.1"/>
    </source>
</evidence>
<dbReference type="Proteomes" id="UP000034772">
    <property type="component" value="Unassembled WGS sequence"/>
</dbReference>
<reference evidence="1 2" key="1">
    <citation type="journal article" date="2015" name="Nature">
        <title>rRNA introns, odd ribosomes, and small enigmatic genomes across a large radiation of phyla.</title>
        <authorList>
            <person name="Brown C.T."/>
            <person name="Hug L.A."/>
            <person name="Thomas B.C."/>
            <person name="Sharon I."/>
            <person name="Castelle C.J."/>
            <person name="Singh A."/>
            <person name="Wilkins M.J."/>
            <person name="Williams K.H."/>
            <person name="Banfield J.F."/>
        </authorList>
    </citation>
    <scope>NUCLEOTIDE SEQUENCE [LARGE SCALE GENOMIC DNA]</scope>
</reference>
<dbReference type="AlphaFoldDB" id="A0A0G1TYS6"/>
<name>A0A0G1TYS6_9BACT</name>
<comment type="caution">
    <text evidence="1">The sequence shown here is derived from an EMBL/GenBank/DDBJ whole genome shotgun (WGS) entry which is preliminary data.</text>
</comment>
<accession>A0A0G1TYS6</accession>
<gene>
    <name evidence="1" type="ORF">UY17_C0033G0010</name>
</gene>